<comment type="similarity">
    <text evidence="7">Belongs to the type IV zinc-finger family. Class B subfamily.</text>
</comment>
<protein>
    <recommendedName>
        <fullName evidence="9">GATA-type domain-containing protein</fullName>
    </recommendedName>
</protein>
<dbReference type="PROSITE" id="PS00344">
    <property type="entry name" value="GATA_ZN_FINGER_1"/>
    <property type="match status" value="1"/>
</dbReference>
<dbReference type="EMBL" id="JADCNL010000003">
    <property type="protein sequence ID" value="KAG0489223.1"/>
    <property type="molecule type" value="Genomic_DNA"/>
</dbReference>
<keyword evidence="3" id="KW-0862">Zinc</keyword>
<feature type="domain" description="GATA-type" evidence="9">
    <location>
        <begin position="101"/>
        <end position="137"/>
    </location>
</feature>
<keyword evidence="1" id="KW-0479">Metal-binding</keyword>
<dbReference type="GO" id="GO:0006355">
    <property type="term" value="P:regulation of DNA-templated transcription"/>
    <property type="evidence" value="ECO:0007669"/>
    <property type="project" value="InterPro"/>
</dbReference>
<dbReference type="GO" id="GO:0008270">
    <property type="term" value="F:zinc ion binding"/>
    <property type="evidence" value="ECO:0007669"/>
    <property type="project" value="UniProtKB-KW"/>
</dbReference>
<dbReference type="PANTHER" id="PTHR46813">
    <property type="entry name" value="GATA TRANSCRIPTION FACTOR 18"/>
    <property type="match status" value="1"/>
</dbReference>
<evidence type="ECO:0000259" key="9">
    <source>
        <dbReference type="PROSITE" id="PS50114"/>
    </source>
</evidence>
<keyword evidence="4" id="KW-0805">Transcription regulation</keyword>
<evidence type="ECO:0000256" key="2">
    <source>
        <dbReference type="ARBA" id="ARBA00022771"/>
    </source>
</evidence>
<evidence type="ECO:0000256" key="1">
    <source>
        <dbReference type="ARBA" id="ARBA00022723"/>
    </source>
</evidence>
<dbReference type="PROSITE" id="PS50114">
    <property type="entry name" value="GATA_ZN_FINGER_2"/>
    <property type="match status" value="1"/>
</dbReference>
<dbReference type="Gene3D" id="3.30.50.10">
    <property type="entry name" value="Erythroid Transcription Factor GATA-1, subunit A"/>
    <property type="match status" value="1"/>
</dbReference>
<reference evidence="10 11" key="1">
    <citation type="journal article" date="2020" name="Nat. Food">
        <title>A phased Vanilla planifolia genome enables genetic improvement of flavour and production.</title>
        <authorList>
            <person name="Hasing T."/>
            <person name="Tang H."/>
            <person name="Brym M."/>
            <person name="Khazi F."/>
            <person name="Huang T."/>
            <person name="Chambers A.H."/>
        </authorList>
    </citation>
    <scope>NUCLEOTIDE SEQUENCE [LARGE SCALE GENOMIC DNA]</scope>
    <source>
        <tissue evidence="10">Leaf</tissue>
    </source>
</reference>
<dbReference type="SMART" id="SM00401">
    <property type="entry name" value="ZnF_GATA"/>
    <property type="match status" value="1"/>
</dbReference>
<keyword evidence="6" id="KW-0804">Transcription</keyword>
<evidence type="ECO:0000313" key="11">
    <source>
        <dbReference type="Proteomes" id="UP000636800"/>
    </source>
</evidence>
<gene>
    <name evidence="10" type="ORF">HPP92_008034</name>
</gene>
<keyword evidence="2 8" id="KW-0863">Zinc-finger</keyword>
<evidence type="ECO:0000256" key="6">
    <source>
        <dbReference type="ARBA" id="ARBA00023163"/>
    </source>
</evidence>
<dbReference type="CDD" id="cd00202">
    <property type="entry name" value="ZnF_GATA"/>
    <property type="match status" value="1"/>
</dbReference>
<keyword evidence="5" id="KW-0238">DNA-binding</keyword>
<evidence type="ECO:0000313" key="10">
    <source>
        <dbReference type="EMBL" id="KAG0489223.1"/>
    </source>
</evidence>
<keyword evidence="11" id="KW-1185">Reference proteome</keyword>
<sequence length="231" mass="24638">MIQWCGNEGGGSSGAAPCSFSVLFPFSERKAVEEDDVGGVSTSPVDCTLSLGTPYTRQQSSAMQRSSSVSTFSWDKLTQTEKCSSQATALGGSSVSGGDPFLLARRCANCDTTSTPLWRNGPRGPKSLCNACGIRYKKEERRAAASSANSSMAVQGVSESISYLYPRGQPQHPWGCYAPASSTDATAKRSVLTMYAGEADQDQKEGFLPWRLSVVPPQFPAGDRGGLFQYQ</sequence>
<dbReference type="SUPFAM" id="SSF57716">
    <property type="entry name" value="Glucocorticoid receptor-like (DNA-binding domain)"/>
    <property type="match status" value="1"/>
</dbReference>
<evidence type="ECO:0000256" key="7">
    <source>
        <dbReference type="ARBA" id="ARBA00024019"/>
    </source>
</evidence>
<evidence type="ECO:0000256" key="3">
    <source>
        <dbReference type="ARBA" id="ARBA00022833"/>
    </source>
</evidence>
<dbReference type="InterPro" id="IPR013088">
    <property type="entry name" value="Znf_NHR/GATA"/>
</dbReference>
<dbReference type="InterPro" id="IPR000679">
    <property type="entry name" value="Znf_GATA"/>
</dbReference>
<proteinExistence type="inferred from homology"/>
<evidence type="ECO:0000256" key="4">
    <source>
        <dbReference type="ARBA" id="ARBA00023015"/>
    </source>
</evidence>
<dbReference type="PANTHER" id="PTHR46813:SF16">
    <property type="entry name" value="GATA TRANSCRIPTION FACTOR 18"/>
    <property type="match status" value="1"/>
</dbReference>
<accession>A0A835REZ7</accession>
<dbReference type="Proteomes" id="UP000636800">
    <property type="component" value="Chromosome 3"/>
</dbReference>
<evidence type="ECO:0000256" key="5">
    <source>
        <dbReference type="ARBA" id="ARBA00023125"/>
    </source>
</evidence>
<name>A0A835REZ7_VANPL</name>
<comment type="caution">
    <text evidence="10">The sequence shown here is derived from an EMBL/GenBank/DDBJ whole genome shotgun (WGS) entry which is preliminary data.</text>
</comment>
<dbReference type="AlphaFoldDB" id="A0A835REZ7"/>
<evidence type="ECO:0000256" key="8">
    <source>
        <dbReference type="PROSITE-ProRule" id="PRU00094"/>
    </source>
</evidence>
<dbReference type="Pfam" id="PF00320">
    <property type="entry name" value="GATA"/>
    <property type="match status" value="1"/>
</dbReference>
<organism evidence="10 11">
    <name type="scientific">Vanilla planifolia</name>
    <name type="common">Vanilla</name>
    <dbReference type="NCBI Taxonomy" id="51239"/>
    <lineage>
        <taxon>Eukaryota</taxon>
        <taxon>Viridiplantae</taxon>
        <taxon>Streptophyta</taxon>
        <taxon>Embryophyta</taxon>
        <taxon>Tracheophyta</taxon>
        <taxon>Spermatophyta</taxon>
        <taxon>Magnoliopsida</taxon>
        <taxon>Liliopsida</taxon>
        <taxon>Asparagales</taxon>
        <taxon>Orchidaceae</taxon>
        <taxon>Vanilloideae</taxon>
        <taxon>Vanilleae</taxon>
        <taxon>Vanilla</taxon>
    </lineage>
</organism>
<dbReference type="GO" id="GO:0043565">
    <property type="term" value="F:sequence-specific DNA binding"/>
    <property type="evidence" value="ECO:0007669"/>
    <property type="project" value="InterPro"/>
</dbReference>